<name>A0A0P1AT26_PLAHL</name>
<dbReference type="InterPro" id="IPR051210">
    <property type="entry name" value="Ub_ligase/GEF_domain"/>
</dbReference>
<evidence type="ECO:0000259" key="5">
    <source>
        <dbReference type="PROSITE" id="PS50800"/>
    </source>
</evidence>
<dbReference type="InterPro" id="IPR003034">
    <property type="entry name" value="SAP_dom"/>
</dbReference>
<dbReference type="Pfam" id="PF02037">
    <property type="entry name" value="SAP"/>
    <property type="match status" value="1"/>
</dbReference>
<dbReference type="Pfam" id="PF25390">
    <property type="entry name" value="WD40_RLD"/>
    <property type="match status" value="1"/>
</dbReference>
<feature type="coiled-coil region" evidence="3">
    <location>
        <begin position="570"/>
        <end position="597"/>
    </location>
</feature>
<dbReference type="GeneID" id="36396340"/>
<sequence>MLAFRGHKKQKVPEPTGKDAVNFRKLLFLPINETENLLSHDAWERLDLRWLELMKRKMLQASCVARGLPSNGNKSTLIQRLAASLSEQREAENRQQQEEEEDYERQLDMLGGVWSFGSGFAGQLGHGNLESSTHPKLVKDLRGCRIAHVYAGFDSDVAFALSRTGDIYVWGKRSGPTGLPSVVFCSEHADNTHKSESDIDLSENEQNDEEDSKKLTDTIIQPDQALFERCEDERNESIKLENCTKDRVEDIVLPVKLSTLCGEGVKHIAVGRVHCCAVTKDGDVYTWGQNDHCQLGAEPIHNVSEVLLRKARHGNDCVEPQLWESTVLETCVISIVAVGTNHTFAVTDKGEMMAFGATYNTREHCTFARNIAKLRVSQITCGALHAGLVTDEGQAYTWGSGDGGRLGHGDNMSFVHPKLVDALKTDIIVELACACWHTVAIVLIPPLLKGGMVYTWGSGRLGQLAQGGKQMSALPGLVTDLLTTHALIRKVCAGMYHNVALSVDDEVFTWGSNLNGCLGRPNELKDLEETFCAVPGRVEGMDNFIGRPCSIAAGREFTLIATKPYIGPSQEEIQRQKEEEQQHIQSIKRQMKVVDDEKRDQLQRIQQCKHEVILANLNANYPRCTICTTSLICPGFQPNPDNPTLCKHCIHDQHKHHGQLQASDSHVTLPFLTQSVEKLGIQIDFSHIADIGLEDELEALLDEKD</sequence>
<feature type="compositionally biased region" description="Acidic residues" evidence="4">
    <location>
        <begin position="198"/>
        <end position="210"/>
    </location>
</feature>
<evidence type="ECO:0000313" key="6">
    <source>
        <dbReference type="EMBL" id="CEG44962.1"/>
    </source>
</evidence>
<feature type="repeat" description="RCC1" evidence="2">
    <location>
        <begin position="111"/>
        <end position="162"/>
    </location>
</feature>
<dbReference type="Gene3D" id="1.10.720.30">
    <property type="entry name" value="SAP domain"/>
    <property type="match status" value="1"/>
</dbReference>
<organism evidence="6 7">
    <name type="scientific">Plasmopara halstedii</name>
    <name type="common">Downy mildew of sunflower</name>
    <dbReference type="NCBI Taxonomy" id="4781"/>
    <lineage>
        <taxon>Eukaryota</taxon>
        <taxon>Sar</taxon>
        <taxon>Stramenopiles</taxon>
        <taxon>Oomycota</taxon>
        <taxon>Peronosporomycetes</taxon>
        <taxon>Peronosporales</taxon>
        <taxon>Peronosporaceae</taxon>
        <taxon>Plasmopara</taxon>
    </lineage>
</organism>
<dbReference type="InterPro" id="IPR000408">
    <property type="entry name" value="Reg_chr_condens"/>
</dbReference>
<dbReference type="OMA" id="CAGFQRD"/>
<feature type="coiled-coil region" evidence="3">
    <location>
        <begin position="78"/>
        <end position="106"/>
    </location>
</feature>
<keyword evidence="3" id="KW-0175">Coiled coil</keyword>
<feature type="repeat" description="RCC1" evidence="2">
    <location>
        <begin position="505"/>
        <end position="564"/>
    </location>
</feature>
<feature type="region of interest" description="Disordered" evidence="4">
    <location>
        <begin position="194"/>
        <end position="213"/>
    </location>
</feature>
<feature type="domain" description="SAP" evidence="5">
    <location>
        <begin position="51"/>
        <end position="85"/>
    </location>
</feature>
<dbReference type="PANTHER" id="PTHR22870:SF466">
    <property type="entry name" value="ANKYRIN REPEAT-CONTAINING PROTEIN"/>
    <property type="match status" value="1"/>
</dbReference>
<dbReference type="InterPro" id="IPR036361">
    <property type="entry name" value="SAP_dom_sf"/>
</dbReference>
<reference evidence="7" key="1">
    <citation type="submission" date="2014-09" db="EMBL/GenBank/DDBJ databases">
        <authorList>
            <person name="Sharma Rahul"/>
            <person name="Thines Marco"/>
        </authorList>
    </citation>
    <scope>NUCLEOTIDE SEQUENCE [LARGE SCALE GENOMIC DNA]</scope>
</reference>
<evidence type="ECO:0000256" key="1">
    <source>
        <dbReference type="ARBA" id="ARBA00022737"/>
    </source>
</evidence>
<evidence type="ECO:0000313" key="7">
    <source>
        <dbReference type="Proteomes" id="UP000054928"/>
    </source>
</evidence>
<protein>
    <recommendedName>
        <fullName evidence="5">SAP domain-containing protein</fullName>
    </recommendedName>
</protein>
<dbReference type="SUPFAM" id="SSF50985">
    <property type="entry name" value="RCC1/BLIP-II"/>
    <property type="match status" value="1"/>
</dbReference>
<keyword evidence="7" id="KW-1185">Reference proteome</keyword>
<dbReference type="PANTHER" id="PTHR22870">
    <property type="entry name" value="REGULATOR OF CHROMOSOME CONDENSATION"/>
    <property type="match status" value="1"/>
</dbReference>
<dbReference type="EMBL" id="CCYD01001336">
    <property type="protein sequence ID" value="CEG44962.1"/>
    <property type="molecule type" value="Genomic_DNA"/>
</dbReference>
<feature type="repeat" description="RCC1" evidence="2">
    <location>
        <begin position="393"/>
        <end position="444"/>
    </location>
</feature>
<evidence type="ECO:0000256" key="3">
    <source>
        <dbReference type="SAM" id="Coils"/>
    </source>
</evidence>
<dbReference type="STRING" id="4781.A0A0P1AT26"/>
<evidence type="ECO:0000256" key="2">
    <source>
        <dbReference type="PROSITE-ProRule" id="PRU00235"/>
    </source>
</evidence>
<dbReference type="Proteomes" id="UP000054928">
    <property type="component" value="Unassembled WGS sequence"/>
</dbReference>
<proteinExistence type="predicted"/>
<dbReference type="Gene3D" id="2.130.10.30">
    <property type="entry name" value="Regulator of chromosome condensation 1/beta-lactamase-inhibitor protein II"/>
    <property type="match status" value="3"/>
</dbReference>
<dbReference type="AlphaFoldDB" id="A0A0P1AT26"/>
<accession>A0A0P1AT26</accession>
<evidence type="ECO:0000256" key="4">
    <source>
        <dbReference type="SAM" id="MobiDB-lite"/>
    </source>
</evidence>
<keyword evidence="1" id="KW-0677">Repeat</keyword>
<dbReference type="InterPro" id="IPR058923">
    <property type="entry name" value="RCC1-like_dom"/>
</dbReference>
<dbReference type="OrthoDB" id="70707at2759"/>
<dbReference type="PROSITE" id="PS50012">
    <property type="entry name" value="RCC1_3"/>
    <property type="match status" value="5"/>
</dbReference>
<dbReference type="Pfam" id="PF00415">
    <property type="entry name" value="RCC1"/>
    <property type="match status" value="1"/>
</dbReference>
<dbReference type="SMART" id="SM00513">
    <property type="entry name" value="SAP"/>
    <property type="match status" value="1"/>
</dbReference>
<dbReference type="RefSeq" id="XP_024581331.1">
    <property type="nucleotide sequence ID" value="XM_024731121.1"/>
</dbReference>
<feature type="repeat" description="RCC1" evidence="2">
    <location>
        <begin position="282"/>
        <end position="349"/>
    </location>
</feature>
<dbReference type="PROSITE" id="PS50800">
    <property type="entry name" value="SAP"/>
    <property type="match status" value="1"/>
</dbReference>
<feature type="repeat" description="RCC1" evidence="2">
    <location>
        <begin position="451"/>
        <end position="504"/>
    </location>
</feature>
<dbReference type="PRINTS" id="PR00633">
    <property type="entry name" value="RCCNDNSATION"/>
</dbReference>
<dbReference type="InterPro" id="IPR009091">
    <property type="entry name" value="RCC1/BLIP-II"/>
</dbReference>